<protein>
    <submittedName>
        <fullName evidence="1">Uncharacterized protein</fullName>
    </submittedName>
</protein>
<dbReference type="PROSITE" id="PS51257">
    <property type="entry name" value="PROKAR_LIPOPROTEIN"/>
    <property type="match status" value="1"/>
</dbReference>
<dbReference type="EMBL" id="JABMIG020000561">
    <property type="protein sequence ID" value="KAL3775028.1"/>
    <property type="molecule type" value="Genomic_DNA"/>
</dbReference>
<evidence type="ECO:0000313" key="2">
    <source>
        <dbReference type="Proteomes" id="UP001516023"/>
    </source>
</evidence>
<keyword evidence="2" id="KW-1185">Reference proteome</keyword>
<sequence length="48" mass="5344">MSHRVLVAMDAAVSGTHQYTFITFIACGNMSTTVKRNGFVLERGSKYF</sequence>
<reference evidence="1 2" key="1">
    <citation type="journal article" date="2020" name="G3 (Bethesda)">
        <title>Improved Reference Genome for Cyclotella cryptica CCMP332, a Model for Cell Wall Morphogenesis, Salinity Adaptation, and Lipid Production in Diatoms (Bacillariophyta).</title>
        <authorList>
            <person name="Roberts W.R."/>
            <person name="Downey K.M."/>
            <person name="Ruck E.C."/>
            <person name="Traller J.C."/>
            <person name="Alverson A.J."/>
        </authorList>
    </citation>
    <scope>NUCLEOTIDE SEQUENCE [LARGE SCALE GENOMIC DNA]</scope>
    <source>
        <strain evidence="1 2">CCMP332</strain>
    </source>
</reference>
<proteinExistence type="predicted"/>
<accession>A0ABD3NHY2</accession>
<organism evidence="1 2">
    <name type="scientific">Cyclotella cryptica</name>
    <dbReference type="NCBI Taxonomy" id="29204"/>
    <lineage>
        <taxon>Eukaryota</taxon>
        <taxon>Sar</taxon>
        <taxon>Stramenopiles</taxon>
        <taxon>Ochrophyta</taxon>
        <taxon>Bacillariophyta</taxon>
        <taxon>Coscinodiscophyceae</taxon>
        <taxon>Thalassiosirophycidae</taxon>
        <taxon>Stephanodiscales</taxon>
        <taxon>Stephanodiscaceae</taxon>
        <taxon>Cyclotella</taxon>
    </lineage>
</organism>
<comment type="caution">
    <text evidence="1">The sequence shown here is derived from an EMBL/GenBank/DDBJ whole genome shotgun (WGS) entry which is preliminary data.</text>
</comment>
<dbReference type="AlphaFoldDB" id="A0ABD3NHY2"/>
<name>A0ABD3NHY2_9STRA</name>
<gene>
    <name evidence="1" type="ORF">HJC23_002695</name>
</gene>
<dbReference type="Proteomes" id="UP001516023">
    <property type="component" value="Unassembled WGS sequence"/>
</dbReference>
<evidence type="ECO:0000313" key="1">
    <source>
        <dbReference type="EMBL" id="KAL3775028.1"/>
    </source>
</evidence>